<evidence type="ECO:0000256" key="3">
    <source>
        <dbReference type="SAM" id="MobiDB-lite"/>
    </source>
</evidence>
<organism evidence="5 6">
    <name type="scientific">Mycobacterium europaeum</name>
    <dbReference type="NCBI Taxonomy" id="761804"/>
    <lineage>
        <taxon>Bacteria</taxon>
        <taxon>Bacillati</taxon>
        <taxon>Actinomycetota</taxon>
        <taxon>Actinomycetes</taxon>
        <taxon>Mycobacteriales</taxon>
        <taxon>Mycobacteriaceae</taxon>
        <taxon>Mycobacterium</taxon>
        <taxon>Mycobacterium simiae complex</taxon>
    </lineage>
</organism>
<dbReference type="SUPFAM" id="SSF53955">
    <property type="entry name" value="Lysozyme-like"/>
    <property type="match status" value="1"/>
</dbReference>
<gene>
    <name evidence="5" type="ORF">BN000_00650</name>
</gene>
<dbReference type="NCBIfam" id="TIGR01760">
    <property type="entry name" value="tape_meas_TP901"/>
    <property type="match status" value="1"/>
</dbReference>
<feature type="region of interest" description="Disordered" evidence="3">
    <location>
        <begin position="1299"/>
        <end position="1354"/>
    </location>
</feature>
<dbReference type="Gene3D" id="1.10.530.10">
    <property type="match status" value="1"/>
</dbReference>
<accession>A0A0U1CXC8</accession>
<dbReference type="EMBL" id="CTEC01000001">
    <property type="protein sequence ID" value="CQD03792.1"/>
    <property type="molecule type" value="Genomic_DNA"/>
</dbReference>
<dbReference type="PANTHER" id="PTHR37813:SF1">
    <property type="entry name" value="FELS-2 PROPHAGE PROTEIN"/>
    <property type="match status" value="1"/>
</dbReference>
<feature type="compositionally biased region" description="Pro residues" evidence="3">
    <location>
        <begin position="1453"/>
        <end position="1468"/>
    </location>
</feature>
<feature type="compositionally biased region" description="Basic residues" evidence="3">
    <location>
        <begin position="1017"/>
        <end position="1028"/>
    </location>
</feature>
<reference evidence="6" key="1">
    <citation type="submission" date="2015-03" db="EMBL/GenBank/DDBJ databases">
        <authorList>
            <person name="Urmite Genomes"/>
        </authorList>
    </citation>
    <scope>NUCLEOTIDE SEQUENCE [LARGE SCALE GENOMIC DNA]</scope>
    <source>
        <strain evidence="6">CSUR P1344</strain>
    </source>
</reference>
<feature type="region of interest" description="Disordered" evidence="3">
    <location>
        <begin position="1107"/>
        <end position="1140"/>
    </location>
</feature>
<feature type="coiled-coil region" evidence="2">
    <location>
        <begin position="899"/>
        <end position="926"/>
    </location>
</feature>
<feature type="compositionally biased region" description="Low complexity" evidence="3">
    <location>
        <begin position="1440"/>
        <end position="1449"/>
    </location>
</feature>
<evidence type="ECO:0000256" key="2">
    <source>
        <dbReference type="SAM" id="Coils"/>
    </source>
</evidence>
<dbReference type="Proteomes" id="UP000199601">
    <property type="component" value="Unassembled WGS sequence"/>
</dbReference>
<dbReference type="InterPro" id="IPR010090">
    <property type="entry name" value="Phage_tape_meas"/>
</dbReference>
<evidence type="ECO:0000259" key="4">
    <source>
        <dbReference type="Pfam" id="PF10145"/>
    </source>
</evidence>
<feature type="compositionally biased region" description="Pro residues" evidence="3">
    <location>
        <begin position="840"/>
        <end position="857"/>
    </location>
</feature>
<keyword evidence="2" id="KW-0175">Coiled coil</keyword>
<dbReference type="InterPro" id="IPR023346">
    <property type="entry name" value="Lysozyme-like_dom_sf"/>
</dbReference>
<dbReference type="PANTHER" id="PTHR37813">
    <property type="entry name" value="FELS-2 PROPHAGE PROTEIN"/>
    <property type="match status" value="1"/>
</dbReference>
<name>A0A0U1CXC8_9MYCO</name>
<dbReference type="Pfam" id="PF10145">
    <property type="entry name" value="PhageMin_Tail"/>
    <property type="match status" value="1"/>
</dbReference>
<protein>
    <submittedName>
        <fullName evidence="5">Phage tail tape measure protein, family protein, core region</fullName>
    </submittedName>
</protein>
<proteinExistence type="predicted"/>
<feature type="region of interest" description="Disordered" evidence="3">
    <location>
        <begin position="1603"/>
        <end position="1638"/>
    </location>
</feature>
<feature type="compositionally biased region" description="Polar residues" evidence="3">
    <location>
        <begin position="1603"/>
        <end position="1619"/>
    </location>
</feature>
<feature type="region of interest" description="Disordered" evidence="3">
    <location>
        <begin position="1014"/>
        <end position="1034"/>
    </location>
</feature>
<keyword evidence="1" id="KW-1188">Viral release from host cell</keyword>
<evidence type="ECO:0000313" key="5">
    <source>
        <dbReference type="EMBL" id="CQD03792.1"/>
    </source>
</evidence>
<evidence type="ECO:0000313" key="6">
    <source>
        <dbReference type="Proteomes" id="UP000199601"/>
    </source>
</evidence>
<evidence type="ECO:0000256" key="1">
    <source>
        <dbReference type="ARBA" id="ARBA00022612"/>
    </source>
</evidence>
<feature type="domain" description="Phage tail tape measure protein" evidence="4">
    <location>
        <begin position="212"/>
        <end position="390"/>
    </location>
</feature>
<keyword evidence="6" id="KW-1185">Reference proteome</keyword>
<feature type="region of interest" description="Disordered" evidence="3">
    <location>
        <begin position="1420"/>
        <end position="1510"/>
    </location>
</feature>
<feature type="region of interest" description="Disordered" evidence="3">
    <location>
        <begin position="833"/>
        <end position="898"/>
    </location>
</feature>
<feature type="compositionally biased region" description="Low complexity" evidence="3">
    <location>
        <begin position="1494"/>
        <end position="1506"/>
    </location>
</feature>
<sequence>MPVYLDVVSRLDERAMMAASRRLVDEFAQVGNDISHGLRSSLSKAFGALDGSGARQEFLRLEQAARRAADVQEDAARREVRALGLVEVAQRRLNEVTDKYGADSSRAAAANVALADSNARAAKAQRDHVAAMADGTAAHTALTNAVGGSTAAIGRFHKAATIASAGVVGGFVAAAVDATKAAGDFQVQLVRLETVGGELPKNLKTIHDGLMSLASATGWNPTELATGMLKVEQAGYRSAEALTVMKAAAQGAAEEGIGLDEAANAVTTTLGDYHLGADQAANVTSKMIEAVRLSKTTFAEFTGALHNVEPTAAAVGESLNDLLATLGMLTRSGMHADQASDNLNHALSSLGNIQPKQREMLAAIGLDPREIPQNIRSKGYIGTAQEIRSAVDRRLGPNGNVILDAFENNPASQALEHEQYGKLSPSEKAVADRIMQGQLSQKEFRKSRGGLGVTEARIVDQWLNTHENNQGFNRVLKSLNTDQLGVMQALQTAVGGQDNARTMLQVTDQNNPDAVKHRQEIADAHADPNGDVMEYKRSQQNFNAQWKDLKASVDALKIEFGEDFLPTATKWVKSLETGVHWMQQHRQLVKDLIEDVTVLSSLFLGMKLATGLVNTVKEFRNAVGRTTVAVDQTNTSLRASGAAAQAGALDVTRAATQEQSAQQRVKDAVYQSNQELRQAGAAARAGSTGVMDAATEDVGAQNRVKTAAAEANAQLRGAGAAAEAGAAGVAAAANTEVSAMGRVISAAGRAKSALAAVGGMAASVGGDMLQANTRENTNPHKLGVIASDAGNMALAGGAIASVIPGIGTGIGAAIGGIGGAAYGIWDQYFSGDHDVAAPDNPTPDNGPVPVVPQPDVTPPTSDLTAPVPGMSQPEAPDTPYAGGGGGGGNGKKHKDTDPLDEDLQRIERLQTEANEIQARLADDRASNDPVRRGEIPWLQKKLDEINRELAGINGKGKGGSGAQEPWMPVKLDDNWLQGGLPGLARNAVGFLEDLVLGPLEVAAFRGVPDFDGAGGKAGRHSRHGKHGRHSPDGLGAIAEGPGGPLGAIPGASGAGSGVVPVFVTNWASGAPGAPGGPGAAGTGSGLGIGGFGGGAGSGAGSFPGSSSGSFGFGAPPTPDLGAAAGTPGGSGGVPIYQAADGSWHSSNPAWEHLIQRESSGRNITQEITDSNSGGNEAFGIFQITPDTWKRYGGQGSVYDSTPEQQAIIAARILQGNPSGSDWGAGMAGRESAQALLAGLTPERPTGPKRPDGVAAHNFYKDWYPVNTAPGPAPAAPSDGLGDLNADQKRALLRQAFTRPPIRPGEAAPDSPPLPPVNPRTGRRFGDMDTRHSAQPTPQRPREDQGFWSSNSGGTGHLNVPKVMDYLNPVYWSTGGLSDGFPGGPKGTDTIPAWLSPGEMVMNARATSQFLPQLKSMNAQYFDDGTGAPLNPTQPTPPAQPQNMVKSPGAPGAPGGPPGAPKPGQPAGPKPSGGGATSINDKGVSALTTPGADAQQPGTGQPSQPGIGFSGGLIGGLEGAATSAAAMGADMGSFGAAGGAVSSVMNVGFQELNRAAAAGAQDAGIGVEALLEALIPDAGGSSSDWSKTIPGRLLMGITGVRPAASQNTAGQTQQPFASNASDDKYANGGGGGNTQAGSPIQILGPVHVQANNTSQLHSELNQQTSMAANRMGTSPRGTW</sequence>